<feature type="domain" description="Dipeptidylpeptidase IV N-terminal" evidence="5">
    <location>
        <begin position="207"/>
        <end position="354"/>
    </location>
</feature>
<proteinExistence type="predicted"/>
<evidence type="ECO:0000256" key="2">
    <source>
        <dbReference type="ARBA" id="ARBA00022825"/>
    </source>
</evidence>
<gene>
    <name evidence="6" type="ORF">ACFOGI_00800</name>
</gene>
<dbReference type="RefSeq" id="WP_390266938.1">
    <property type="nucleotide sequence ID" value="NZ_JBHRSA010000003.1"/>
</dbReference>
<keyword evidence="1" id="KW-0378">Hydrolase</keyword>
<dbReference type="InterPro" id="IPR002469">
    <property type="entry name" value="Peptidase_S9B_N"/>
</dbReference>
<evidence type="ECO:0000313" key="7">
    <source>
        <dbReference type="Proteomes" id="UP001595279"/>
    </source>
</evidence>
<dbReference type="Proteomes" id="UP001595279">
    <property type="component" value="Unassembled WGS sequence"/>
</dbReference>
<dbReference type="PANTHER" id="PTHR42776">
    <property type="entry name" value="SERINE PEPTIDASE S9 FAMILY MEMBER"/>
    <property type="match status" value="1"/>
</dbReference>
<evidence type="ECO:0000256" key="3">
    <source>
        <dbReference type="SAM" id="MobiDB-lite"/>
    </source>
</evidence>
<keyword evidence="7" id="KW-1185">Reference proteome</keyword>
<dbReference type="Gene3D" id="3.40.50.1820">
    <property type="entry name" value="alpha/beta hydrolase"/>
    <property type="match status" value="1"/>
</dbReference>
<evidence type="ECO:0000259" key="5">
    <source>
        <dbReference type="Pfam" id="PF00930"/>
    </source>
</evidence>
<dbReference type="Gene3D" id="2.120.10.30">
    <property type="entry name" value="TolB, C-terminal domain"/>
    <property type="match status" value="2"/>
</dbReference>
<dbReference type="InterPro" id="IPR011659">
    <property type="entry name" value="WD40"/>
</dbReference>
<reference evidence="7" key="1">
    <citation type="journal article" date="2019" name="Int. J. Syst. Evol. Microbiol.">
        <title>The Global Catalogue of Microorganisms (GCM) 10K type strain sequencing project: providing services to taxonomists for standard genome sequencing and annotation.</title>
        <authorList>
            <consortium name="The Broad Institute Genomics Platform"/>
            <consortium name="The Broad Institute Genome Sequencing Center for Infectious Disease"/>
            <person name="Wu L."/>
            <person name="Ma J."/>
        </authorList>
    </citation>
    <scope>NUCLEOTIDE SEQUENCE [LARGE SCALE GENOMIC DNA]</scope>
    <source>
        <strain evidence="7">KCTC 13128</strain>
    </source>
</reference>
<dbReference type="InterPro" id="IPR001375">
    <property type="entry name" value="Peptidase_S9_cat"/>
</dbReference>
<comment type="caution">
    <text evidence="6">The sequence shown here is derived from an EMBL/GenBank/DDBJ whole genome shotgun (WGS) entry which is preliminary data.</text>
</comment>
<sequence>MPENKRAIQTEDFTRLEVFSDPQFTPDGKAYTYTSTTVNDDQEYISHIHYHQLGDAAPVQWTFGDNKNSHLRFSPDGLKAAFQSKRSGLPQIWILSTKGGEARQLTTFKHGAMNPEWAENGRSIIFSAPLDPDDDVSSQKEQTKEERQKEAKKKQNQPLVVSRLKYKSDAKGFHDNKRTQLVQLHLDTNTFTQLTNEDADHGLQGISPDGQQLLLAANLGKDPDYELSNDLFILNLASKEITKLTNSKGSYHSASFSPDGKKVAYLGHGFEFDGATLNELFVHDLETGERICLSNEWDMQLGDVLIGDTRLGESNASPVWSKDASSLYFLATDHGATGLYQATLEKDLNLLYQEDNHVFGFSYHGKTGAFILGISTPTDPCNFYKLSENQKLKRLTNANAAFLDEVSLREPETLSITARDGWELQGWLLRPYGFEEGKKYPFVLEIHGGPHAMYGQAFFHELQLLAAKGYVVLYINPRGSHGYGQEFVDAVRSDYGGKDYEDLMDAVDVALEQFSFIDRNRLGVTGGSYGGFMTNWIVSHTNRFQAAVTQRSISNWLSFYGVSDIGYFFTKWELGHHLLEDPEKLWDFSPLKYAANVETPLLILHGEEDYRCPIEQGEQLFVTLKHQRKEVEFVRFPNASHELSRSGRPDLRIERLNHICRWFEEYL</sequence>
<evidence type="ECO:0000313" key="6">
    <source>
        <dbReference type="EMBL" id="MFC3038790.1"/>
    </source>
</evidence>
<organism evidence="6 7">
    <name type="scientific">Virgibacillus xinjiangensis</name>
    <dbReference type="NCBI Taxonomy" id="393090"/>
    <lineage>
        <taxon>Bacteria</taxon>
        <taxon>Bacillati</taxon>
        <taxon>Bacillota</taxon>
        <taxon>Bacilli</taxon>
        <taxon>Bacillales</taxon>
        <taxon>Bacillaceae</taxon>
        <taxon>Virgibacillus</taxon>
    </lineage>
</organism>
<protein>
    <submittedName>
        <fullName evidence="6">S9 family peptidase</fullName>
    </submittedName>
</protein>
<dbReference type="Pfam" id="PF00930">
    <property type="entry name" value="DPPIV_N"/>
    <property type="match status" value="1"/>
</dbReference>
<keyword evidence="2" id="KW-0645">Protease</keyword>
<dbReference type="InterPro" id="IPR029058">
    <property type="entry name" value="AB_hydrolase_fold"/>
</dbReference>
<name>A0ABV7CRB6_9BACI</name>
<accession>A0ABV7CRB6</accession>
<dbReference type="SUPFAM" id="SSF53474">
    <property type="entry name" value="alpha/beta-Hydrolases"/>
    <property type="match status" value="1"/>
</dbReference>
<dbReference type="InterPro" id="IPR011042">
    <property type="entry name" value="6-blade_b-propeller_TolB-like"/>
</dbReference>
<dbReference type="PANTHER" id="PTHR42776:SF27">
    <property type="entry name" value="DIPEPTIDYL PEPTIDASE FAMILY MEMBER 6"/>
    <property type="match status" value="1"/>
</dbReference>
<dbReference type="Pfam" id="PF07676">
    <property type="entry name" value="PD40"/>
    <property type="match status" value="1"/>
</dbReference>
<feature type="domain" description="Peptidase S9 prolyl oligopeptidase catalytic" evidence="4">
    <location>
        <begin position="457"/>
        <end position="667"/>
    </location>
</feature>
<evidence type="ECO:0000259" key="4">
    <source>
        <dbReference type="Pfam" id="PF00326"/>
    </source>
</evidence>
<feature type="compositionally biased region" description="Basic and acidic residues" evidence="3">
    <location>
        <begin position="137"/>
        <end position="149"/>
    </location>
</feature>
<keyword evidence="2" id="KW-0720">Serine protease</keyword>
<evidence type="ECO:0000256" key="1">
    <source>
        <dbReference type="ARBA" id="ARBA00022801"/>
    </source>
</evidence>
<feature type="region of interest" description="Disordered" evidence="3">
    <location>
        <begin position="128"/>
        <end position="157"/>
    </location>
</feature>
<dbReference type="EMBL" id="JBHRSA010000003">
    <property type="protein sequence ID" value="MFC3038790.1"/>
    <property type="molecule type" value="Genomic_DNA"/>
</dbReference>
<dbReference type="Pfam" id="PF00326">
    <property type="entry name" value="Peptidase_S9"/>
    <property type="match status" value="1"/>
</dbReference>
<dbReference type="SUPFAM" id="SSF82171">
    <property type="entry name" value="DPP6 N-terminal domain-like"/>
    <property type="match status" value="1"/>
</dbReference>